<sequence>MRRSRLGIGTALAAGALAITGLAFAPAAMAVQPADASADYDCGSFGGGDAQLHAVQSGSNLTITVATSVVTPLSIGAGEATTSLTLELNGGPGTVTFSGSSNPDIPAFSPFNSGPLTTATTFAPGDSLDSHSGPVGLKLVIFGTTVNCEAVSTQSPGPFVVD</sequence>
<feature type="signal peptide" evidence="1">
    <location>
        <begin position="1"/>
        <end position="30"/>
    </location>
</feature>
<evidence type="ECO:0000313" key="3">
    <source>
        <dbReference type="Proteomes" id="UP000828924"/>
    </source>
</evidence>
<evidence type="ECO:0008006" key="4">
    <source>
        <dbReference type="Google" id="ProtNLM"/>
    </source>
</evidence>
<dbReference type="RefSeq" id="WP_242336097.1">
    <property type="nucleotide sequence ID" value="NZ_CP071872.1"/>
</dbReference>
<protein>
    <recommendedName>
        <fullName evidence="4">Chitinase</fullName>
    </recommendedName>
</protein>
<evidence type="ECO:0000256" key="1">
    <source>
        <dbReference type="SAM" id="SignalP"/>
    </source>
</evidence>
<feature type="chain" id="PRO_5046721413" description="Chitinase" evidence="1">
    <location>
        <begin position="31"/>
        <end position="162"/>
    </location>
</feature>
<name>A0ABY3WR01_9ACTN</name>
<accession>A0ABY3WR01</accession>
<reference evidence="2 3" key="1">
    <citation type="submission" date="2021-03" db="EMBL/GenBank/DDBJ databases">
        <title>Complete genome of Streptomyces formicae strain 1H-GS9 (DSM 100524).</title>
        <authorList>
            <person name="Atanasov K.E."/>
            <person name="Altabella T."/>
            <person name="Ferrer A."/>
        </authorList>
    </citation>
    <scope>NUCLEOTIDE SEQUENCE [LARGE SCALE GENOMIC DNA]</scope>
    <source>
        <strain evidence="2 3">1H-GS9</strain>
    </source>
</reference>
<evidence type="ECO:0000313" key="2">
    <source>
        <dbReference type="EMBL" id="UNM15079.1"/>
    </source>
</evidence>
<gene>
    <name evidence="2" type="ORF">J4032_29680</name>
</gene>
<dbReference type="Proteomes" id="UP000828924">
    <property type="component" value="Chromosome"/>
</dbReference>
<dbReference type="EMBL" id="CP071872">
    <property type="protein sequence ID" value="UNM15079.1"/>
    <property type="molecule type" value="Genomic_DNA"/>
</dbReference>
<organism evidence="2 3">
    <name type="scientific">Streptomyces formicae</name>
    <dbReference type="NCBI Taxonomy" id="1616117"/>
    <lineage>
        <taxon>Bacteria</taxon>
        <taxon>Bacillati</taxon>
        <taxon>Actinomycetota</taxon>
        <taxon>Actinomycetes</taxon>
        <taxon>Kitasatosporales</taxon>
        <taxon>Streptomycetaceae</taxon>
        <taxon>Streptomyces</taxon>
    </lineage>
</organism>
<keyword evidence="1" id="KW-0732">Signal</keyword>
<keyword evidence="3" id="KW-1185">Reference proteome</keyword>
<proteinExistence type="predicted"/>